<dbReference type="GO" id="GO:0031369">
    <property type="term" value="F:translation initiation factor binding"/>
    <property type="evidence" value="ECO:0007669"/>
    <property type="project" value="InterPro"/>
</dbReference>
<dbReference type="InterPro" id="IPR027531">
    <property type="entry name" value="eIF3f"/>
</dbReference>
<keyword evidence="1 4" id="KW-0963">Cytoplasm</keyword>
<dbReference type="Proteomes" id="UP000245383">
    <property type="component" value="Unassembled WGS sequence"/>
</dbReference>
<dbReference type="AlphaFoldDB" id="A0A2T9YKN9"/>
<reference evidence="6 7" key="1">
    <citation type="journal article" date="2018" name="MBio">
        <title>Comparative Genomics Reveals the Core Gene Toolbox for the Fungus-Insect Symbiosis.</title>
        <authorList>
            <person name="Wang Y."/>
            <person name="Stata M."/>
            <person name="Wang W."/>
            <person name="Stajich J.E."/>
            <person name="White M.M."/>
            <person name="Moncalvo J.M."/>
        </authorList>
    </citation>
    <scope>NUCLEOTIDE SEQUENCE [LARGE SCALE GENOMIC DNA]</scope>
    <source>
        <strain evidence="6 7">SWE-8-4</strain>
    </source>
</reference>
<dbReference type="Gene3D" id="3.40.140.10">
    <property type="entry name" value="Cytidine Deaminase, domain 2"/>
    <property type="match status" value="1"/>
</dbReference>
<dbReference type="InterPro" id="IPR037518">
    <property type="entry name" value="MPN"/>
</dbReference>
<dbReference type="PANTHER" id="PTHR10540:SF6">
    <property type="entry name" value="EUKARYOTIC TRANSLATION INITIATION FACTOR 3 SUBUNIT F"/>
    <property type="match status" value="1"/>
</dbReference>
<dbReference type="STRING" id="133385.A0A2T9YKN9"/>
<dbReference type="InterPro" id="IPR000555">
    <property type="entry name" value="JAMM/MPN+_dom"/>
</dbReference>
<protein>
    <recommendedName>
        <fullName evidence="4">Eukaryotic translation initiation factor 3 subunit F</fullName>
        <shortName evidence="4">eIF3f</shortName>
    </recommendedName>
</protein>
<dbReference type="InterPro" id="IPR024969">
    <property type="entry name" value="EIF3F/CSN6-like_C"/>
</dbReference>
<dbReference type="PROSITE" id="PS50249">
    <property type="entry name" value="MPN"/>
    <property type="match status" value="1"/>
</dbReference>
<evidence type="ECO:0000256" key="2">
    <source>
        <dbReference type="ARBA" id="ARBA00022540"/>
    </source>
</evidence>
<name>A0A2T9YKN9_9FUNG</name>
<dbReference type="GO" id="GO:0071541">
    <property type="term" value="C:eukaryotic translation initiation factor 3 complex, eIF3m"/>
    <property type="evidence" value="ECO:0007669"/>
    <property type="project" value="TreeGrafter"/>
</dbReference>
<dbReference type="HAMAP" id="MF_03005">
    <property type="entry name" value="eIF3f"/>
    <property type="match status" value="1"/>
</dbReference>
<comment type="subcellular location">
    <subcellularLocation>
        <location evidence="4">Cytoplasm</location>
    </subcellularLocation>
</comment>
<feature type="domain" description="MPN" evidence="5">
    <location>
        <begin position="27"/>
        <end position="161"/>
    </location>
</feature>
<keyword evidence="2 4" id="KW-0396">Initiation factor</keyword>
<proteinExistence type="inferred from homology"/>
<accession>A0A2T9YKN9</accession>
<keyword evidence="7" id="KW-1185">Reference proteome</keyword>
<evidence type="ECO:0000256" key="4">
    <source>
        <dbReference type="HAMAP-Rule" id="MF_03005"/>
    </source>
</evidence>
<dbReference type="GO" id="GO:0003743">
    <property type="term" value="F:translation initiation factor activity"/>
    <property type="evidence" value="ECO:0007669"/>
    <property type="project" value="UniProtKB-UniRule"/>
</dbReference>
<dbReference type="GO" id="GO:0033290">
    <property type="term" value="C:eukaryotic 48S preinitiation complex"/>
    <property type="evidence" value="ECO:0007669"/>
    <property type="project" value="UniProtKB-UniRule"/>
</dbReference>
<organism evidence="6 7">
    <name type="scientific">Smittium simulii</name>
    <dbReference type="NCBI Taxonomy" id="133385"/>
    <lineage>
        <taxon>Eukaryota</taxon>
        <taxon>Fungi</taxon>
        <taxon>Fungi incertae sedis</taxon>
        <taxon>Zoopagomycota</taxon>
        <taxon>Kickxellomycotina</taxon>
        <taxon>Harpellomycetes</taxon>
        <taxon>Harpellales</taxon>
        <taxon>Legeriomycetaceae</taxon>
        <taxon>Smittium</taxon>
    </lineage>
</organism>
<dbReference type="CDD" id="cd08064">
    <property type="entry name" value="MPN_eIF3f"/>
    <property type="match status" value="1"/>
</dbReference>
<evidence type="ECO:0000313" key="7">
    <source>
        <dbReference type="Proteomes" id="UP000245383"/>
    </source>
</evidence>
<gene>
    <name evidence="6" type="ORF">BB561_003568</name>
</gene>
<dbReference type="SMART" id="SM00232">
    <property type="entry name" value="JAB_MPN"/>
    <property type="match status" value="1"/>
</dbReference>
<comment type="subunit">
    <text evidence="4">Component of the eukaryotic translation initiation factor 3 (eIF-3) complex.</text>
</comment>
<evidence type="ECO:0000259" key="5">
    <source>
        <dbReference type="PROSITE" id="PS50249"/>
    </source>
</evidence>
<dbReference type="OrthoDB" id="25498at2759"/>
<dbReference type="GO" id="GO:0008237">
    <property type="term" value="F:metallopeptidase activity"/>
    <property type="evidence" value="ECO:0007669"/>
    <property type="project" value="InterPro"/>
</dbReference>
<dbReference type="GO" id="GO:0016282">
    <property type="term" value="C:eukaryotic 43S preinitiation complex"/>
    <property type="evidence" value="ECO:0007669"/>
    <property type="project" value="UniProtKB-UniRule"/>
</dbReference>
<dbReference type="GO" id="GO:0001732">
    <property type="term" value="P:formation of cytoplasmic translation initiation complex"/>
    <property type="evidence" value="ECO:0007669"/>
    <property type="project" value="UniProtKB-UniRule"/>
</dbReference>
<keyword evidence="3 4" id="KW-0648">Protein biosynthesis</keyword>
<dbReference type="Pfam" id="PF01398">
    <property type="entry name" value="JAB"/>
    <property type="match status" value="1"/>
</dbReference>
<evidence type="ECO:0000256" key="3">
    <source>
        <dbReference type="ARBA" id="ARBA00022917"/>
    </source>
</evidence>
<sequence length="313" mass="35306">MSLMLNLSNLQPTTAKKQQNAKDTQKVFIYPSVMFSVIDHYLRRNEKQDRVIGTLLGVRNEVTGIIEIKSCFSVPHFETDTHVEVDMEYHRMFYTALKKANPTEEIVGWYATGSEIGNHSALIQEFYANEAKSQEAIHLIVDTSLESNSLKVQVFSDIGFGSSFENSIGCLFAPVRYEMVYPEAEKNLLQLLATTQKQTPTDLISENSILSRSQPSDARLVSDIEQLEEAIKSLIEMIERVSAYVQKVIAGETQPDNLVGNYLIDMLASVPKIDAETFDSLFQSHLQNLLMVIYLSNLTRAQVNIANRLHHLA</sequence>
<dbReference type="PANTHER" id="PTHR10540">
    <property type="entry name" value="EUKARYOTIC TRANSLATION INITIATION FACTOR 3 SUBUNIT F-RELATED"/>
    <property type="match status" value="1"/>
</dbReference>
<evidence type="ECO:0000313" key="6">
    <source>
        <dbReference type="EMBL" id="PVU92879.1"/>
    </source>
</evidence>
<comment type="caution">
    <text evidence="6">The sequence shown here is derived from an EMBL/GenBank/DDBJ whole genome shotgun (WGS) entry which is preliminary data.</text>
</comment>
<dbReference type="EMBL" id="MBFR01000146">
    <property type="protein sequence ID" value="PVU92879.1"/>
    <property type="molecule type" value="Genomic_DNA"/>
</dbReference>
<evidence type="ECO:0000256" key="1">
    <source>
        <dbReference type="ARBA" id="ARBA00022490"/>
    </source>
</evidence>
<comment type="function">
    <text evidence="4">Component of the eukaryotic translation initiation factor 3 (eIF-3) complex, which is involved in protein synthesis of a specialized repertoire of mRNAs and, together with other initiation factors, stimulates binding of mRNA and methionyl-tRNAi to the 40S ribosome. The eIF-3 complex specifically targets and initiates translation of a subset of mRNAs involved in cell proliferation.</text>
</comment>
<comment type="similarity">
    <text evidence="4">Belongs to the eIF-3 subunit F family.</text>
</comment>
<dbReference type="Pfam" id="PF13012">
    <property type="entry name" value="MitMem_reg"/>
    <property type="match status" value="1"/>
</dbReference>